<feature type="transmembrane region" description="Helical" evidence="2">
    <location>
        <begin position="12"/>
        <end position="32"/>
    </location>
</feature>
<dbReference type="EMBL" id="KN817592">
    <property type="protein sequence ID" value="KJA18207.1"/>
    <property type="molecule type" value="Genomic_DNA"/>
</dbReference>
<dbReference type="OMA" id="AMFAYDH"/>
<dbReference type="OrthoDB" id="3242376at2759"/>
<dbReference type="STRING" id="945553.A0A0D2KUD3"/>
<feature type="region of interest" description="Disordered" evidence="1">
    <location>
        <begin position="265"/>
        <end position="284"/>
    </location>
</feature>
<proteinExistence type="predicted"/>
<feature type="transmembrane region" description="Helical" evidence="2">
    <location>
        <begin position="233"/>
        <end position="252"/>
    </location>
</feature>
<dbReference type="InterPro" id="IPR045340">
    <property type="entry name" value="DUF6533"/>
</dbReference>
<keyword evidence="5" id="KW-1185">Reference proteome</keyword>
<feature type="transmembrane region" description="Helical" evidence="2">
    <location>
        <begin position="88"/>
        <end position="112"/>
    </location>
</feature>
<dbReference type="Proteomes" id="UP000054270">
    <property type="component" value="Unassembled WGS sequence"/>
</dbReference>
<evidence type="ECO:0000313" key="5">
    <source>
        <dbReference type="Proteomes" id="UP000054270"/>
    </source>
</evidence>
<dbReference type="Pfam" id="PF20151">
    <property type="entry name" value="DUF6533"/>
    <property type="match status" value="1"/>
</dbReference>
<accession>A0A0D2KUD3</accession>
<keyword evidence="2" id="KW-0812">Transmembrane</keyword>
<feature type="transmembrane region" description="Helical" evidence="2">
    <location>
        <begin position="53"/>
        <end position="76"/>
    </location>
</feature>
<feature type="region of interest" description="Disordered" evidence="1">
    <location>
        <begin position="299"/>
        <end position="326"/>
    </location>
</feature>
<feature type="transmembrane region" description="Helical" evidence="2">
    <location>
        <begin position="119"/>
        <end position="143"/>
    </location>
</feature>
<evidence type="ECO:0000256" key="2">
    <source>
        <dbReference type="SAM" id="Phobius"/>
    </source>
</evidence>
<reference evidence="5" key="1">
    <citation type="submission" date="2014-04" db="EMBL/GenBank/DDBJ databases">
        <title>Evolutionary Origins and Diversification of the Mycorrhizal Mutualists.</title>
        <authorList>
            <consortium name="DOE Joint Genome Institute"/>
            <consortium name="Mycorrhizal Genomics Consortium"/>
            <person name="Kohler A."/>
            <person name="Kuo A."/>
            <person name="Nagy L.G."/>
            <person name="Floudas D."/>
            <person name="Copeland A."/>
            <person name="Barry K.W."/>
            <person name="Cichocki N."/>
            <person name="Veneault-Fourrey C."/>
            <person name="LaButti K."/>
            <person name="Lindquist E.A."/>
            <person name="Lipzen A."/>
            <person name="Lundell T."/>
            <person name="Morin E."/>
            <person name="Murat C."/>
            <person name="Riley R."/>
            <person name="Ohm R."/>
            <person name="Sun H."/>
            <person name="Tunlid A."/>
            <person name="Henrissat B."/>
            <person name="Grigoriev I.V."/>
            <person name="Hibbett D.S."/>
            <person name="Martin F."/>
        </authorList>
    </citation>
    <scope>NUCLEOTIDE SEQUENCE [LARGE SCALE GENOMIC DNA]</scope>
    <source>
        <strain evidence="5">FD-334 SS-4</strain>
    </source>
</reference>
<name>A0A0D2KUD3_HYPSF</name>
<gene>
    <name evidence="4" type="ORF">HYPSUDRAFT_218365</name>
</gene>
<evidence type="ECO:0000259" key="3">
    <source>
        <dbReference type="Pfam" id="PF20151"/>
    </source>
</evidence>
<sequence length="343" mass="38244">MSSAELDALALGARHLLAGKYFQLAAFVMLIYDHMLTLSDEVDKIWSRKFSGVTILFLLNRYVTPLQFIIILDAFHDPRWTKYACSHFAIFEGASTVALIAICQSIMILRVYALYRRSLYILIFLMVLWGAQIVTSAVGLHTGFMVALPPVLTGCILTGDSPIFPLVWVGPLVTDTIIFGLTVWRTRMYLLTSRKTHTIHVFIRDGAAYFLVIFMANLINTLFFFLADSDLKAIGASFSQLITAVMVSRIVLNLRSSNSWKQFGDTSAGASLGSRNERREKGRSLQPSFLTRTICDLEDSEDAEGSEGRVQVDDVGKDSTDKSTIPLSSMSIRRKLDSIPCDV</sequence>
<keyword evidence="2" id="KW-0472">Membrane</keyword>
<feature type="domain" description="DUF6533" evidence="3">
    <location>
        <begin position="21"/>
        <end position="66"/>
    </location>
</feature>
<dbReference type="AlphaFoldDB" id="A0A0D2KUD3"/>
<protein>
    <recommendedName>
        <fullName evidence="3">DUF6533 domain-containing protein</fullName>
    </recommendedName>
</protein>
<evidence type="ECO:0000256" key="1">
    <source>
        <dbReference type="SAM" id="MobiDB-lite"/>
    </source>
</evidence>
<feature type="transmembrane region" description="Helical" evidence="2">
    <location>
        <begin position="163"/>
        <end position="185"/>
    </location>
</feature>
<evidence type="ECO:0000313" key="4">
    <source>
        <dbReference type="EMBL" id="KJA18207.1"/>
    </source>
</evidence>
<organism evidence="4 5">
    <name type="scientific">Hypholoma sublateritium (strain FD-334 SS-4)</name>
    <dbReference type="NCBI Taxonomy" id="945553"/>
    <lineage>
        <taxon>Eukaryota</taxon>
        <taxon>Fungi</taxon>
        <taxon>Dikarya</taxon>
        <taxon>Basidiomycota</taxon>
        <taxon>Agaricomycotina</taxon>
        <taxon>Agaricomycetes</taxon>
        <taxon>Agaricomycetidae</taxon>
        <taxon>Agaricales</taxon>
        <taxon>Agaricineae</taxon>
        <taxon>Strophariaceae</taxon>
        <taxon>Hypholoma</taxon>
    </lineage>
</organism>
<keyword evidence="2" id="KW-1133">Transmembrane helix</keyword>
<feature type="transmembrane region" description="Helical" evidence="2">
    <location>
        <begin position="206"/>
        <end position="227"/>
    </location>
</feature>
<feature type="compositionally biased region" description="Basic and acidic residues" evidence="1">
    <location>
        <begin position="306"/>
        <end position="321"/>
    </location>
</feature>